<organism evidence="2">
    <name type="scientific">Laccaria bicolor (strain S238N-H82 / ATCC MYA-4686)</name>
    <name type="common">Bicoloured deceiver</name>
    <name type="synonym">Laccaria laccata var. bicolor</name>
    <dbReference type="NCBI Taxonomy" id="486041"/>
    <lineage>
        <taxon>Eukaryota</taxon>
        <taxon>Fungi</taxon>
        <taxon>Dikarya</taxon>
        <taxon>Basidiomycota</taxon>
        <taxon>Agaricomycotina</taxon>
        <taxon>Agaricomycetes</taxon>
        <taxon>Agaricomycetidae</taxon>
        <taxon>Agaricales</taxon>
        <taxon>Agaricineae</taxon>
        <taxon>Hydnangiaceae</taxon>
        <taxon>Laccaria</taxon>
    </lineage>
</organism>
<proteinExistence type="predicted"/>
<protein>
    <submittedName>
        <fullName evidence="1">Predicted protein</fullName>
    </submittedName>
</protein>
<dbReference type="HOGENOM" id="CLU_2292192_0_0_1"/>
<dbReference type="EMBL" id="DS547103">
    <property type="protein sequence ID" value="EDR07699.1"/>
    <property type="molecule type" value="Genomic_DNA"/>
</dbReference>
<keyword evidence="2" id="KW-1185">Reference proteome</keyword>
<dbReference type="InParanoid" id="B0DCB3"/>
<sequence length="101" mass="11548">MSESRTAKAPVAAVLPRTATALRSSISISMSNRVQSMTPRVMRPDDSMDWKRRSALNSLCEIARLTASLISWSKPRGHSKRLLKKWKTSDVWKNRNAEMRY</sequence>
<reference evidence="1 2" key="1">
    <citation type="journal article" date="2008" name="Nature">
        <title>The genome of Laccaria bicolor provides insights into mycorrhizal symbiosis.</title>
        <authorList>
            <person name="Martin F."/>
            <person name="Aerts A."/>
            <person name="Ahren D."/>
            <person name="Brun A."/>
            <person name="Danchin E.G.J."/>
            <person name="Duchaussoy F."/>
            <person name="Gibon J."/>
            <person name="Kohler A."/>
            <person name="Lindquist E."/>
            <person name="Pereda V."/>
            <person name="Salamov A."/>
            <person name="Shapiro H.J."/>
            <person name="Wuyts J."/>
            <person name="Blaudez D."/>
            <person name="Buee M."/>
            <person name="Brokstein P."/>
            <person name="Canbaeck B."/>
            <person name="Cohen D."/>
            <person name="Courty P.E."/>
            <person name="Coutinho P.M."/>
            <person name="Delaruelle C."/>
            <person name="Detter J.C."/>
            <person name="Deveau A."/>
            <person name="DiFazio S."/>
            <person name="Duplessis S."/>
            <person name="Fraissinet-Tachet L."/>
            <person name="Lucic E."/>
            <person name="Frey-Klett P."/>
            <person name="Fourrey C."/>
            <person name="Feussner I."/>
            <person name="Gay G."/>
            <person name="Grimwood J."/>
            <person name="Hoegger P.J."/>
            <person name="Jain P."/>
            <person name="Kilaru S."/>
            <person name="Labbe J."/>
            <person name="Lin Y.C."/>
            <person name="Legue V."/>
            <person name="Le Tacon F."/>
            <person name="Marmeisse R."/>
            <person name="Melayah D."/>
            <person name="Montanini B."/>
            <person name="Muratet M."/>
            <person name="Nehls U."/>
            <person name="Niculita-Hirzel H."/>
            <person name="Oudot-Le Secq M.P."/>
            <person name="Peter M."/>
            <person name="Quesneville H."/>
            <person name="Rajashekar B."/>
            <person name="Reich M."/>
            <person name="Rouhier N."/>
            <person name="Schmutz J."/>
            <person name="Yin T."/>
            <person name="Chalot M."/>
            <person name="Henrissat B."/>
            <person name="Kuees U."/>
            <person name="Lucas S."/>
            <person name="Van de Peer Y."/>
            <person name="Podila G.K."/>
            <person name="Polle A."/>
            <person name="Pukkila P.J."/>
            <person name="Richardson P.M."/>
            <person name="Rouze P."/>
            <person name="Sanders I.R."/>
            <person name="Stajich J.E."/>
            <person name="Tunlid A."/>
            <person name="Tuskan G."/>
            <person name="Grigoriev I.V."/>
        </authorList>
    </citation>
    <scope>NUCLEOTIDE SEQUENCE [LARGE SCALE GENOMIC DNA]</scope>
    <source>
        <strain evidence="2">S238N-H82 / ATCC MYA-4686</strain>
    </source>
</reference>
<dbReference type="RefSeq" id="XP_001881488.1">
    <property type="nucleotide sequence ID" value="XM_001881453.1"/>
</dbReference>
<dbReference type="GeneID" id="6077140"/>
<dbReference type="KEGG" id="lbc:LACBIDRAFT_298131"/>
<dbReference type="AlphaFoldDB" id="B0DCB3"/>
<evidence type="ECO:0000313" key="1">
    <source>
        <dbReference type="EMBL" id="EDR07699.1"/>
    </source>
</evidence>
<dbReference type="Proteomes" id="UP000001194">
    <property type="component" value="Unassembled WGS sequence"/>
</dbReference>
<accession>B0DCB3</accession>
<name>B0DCB3_LACBS</name>
<gene>
    <name evidence="1" type="ORF">LACBIDRAFT_298131</name>
</gene>
<evidence type="ECO:0000313" key="2">
    <source>
        <dbReference type="Proteomes" id="UP000001194"/>
    </source>
</evidence>